<dbReference type="CDD" id="cd08962">
    <property type="entry name" value="GatD"/>
    <property type="match status" value="1"/>
</dbReference>
<dbReference type="GO" id="GO:0050567">
    <property type="term" value="F:glutaminyl-tRNA synthase (glutamine-hydrolyzing) activity"/>
    <property type="evidence" value="ECO:0007669"/>
    <property type="project" value="UniProtKB-UniRule"/>
</dbReference>
<dbReference type="GO" id="GO:0006412">
    <property type="term" value="P:translation"/>
    <property type="evidence" value="ECO:0007669"/>
    <property type="project" value="UniProtKB-UniRule"/>
</dbReference>
<proteinExistence type="inferred from homology"/>
<evidence type="ECO:0000256" key="1">
    <source>
        <dbReference type="ARBA" id="ARBA00022598"/>
    </source>
</evidence>
<dbReference type="HAMAP" id="MF_00586">
    <property type="entry name" value="GatD"/>
    <property type="match status" value="1"/>
</dbReference>
<dbReference type="EC" id="6.3.5.-" evidence="5 7"/>
<evidence type="ECO:0000256" key="2">
    <source>
        <dbReference type="ARBA" id="ARBA00022741"/>
    </source>
</evidence>
<dbReference type="InterPro" id="IPR006033">
    <property type="entry name" value="AsnA_fam"/>
</dbReference>
<evidence type="ECO:0000313" key="11">
    <source>
        <dbReference type="EMBL" id="VVC04304.1"/>
    </source>
</evidence>
<dbReference type="InterPro" id="IPR027475">
    <property type="entry name" value="Asparaginase/glutaminase_AS2"/>
</dbReference>
<dbReference type="AlphaFoldDB" id="A0A5E4LQN8"/>
<reference evidence="11 12" key="1">
    <citation type="submission" date="2019-08" db="EMBL/GenBank/DDBJ databases">
        <authorList>
            <person name="Vazquez-Campos X."/>
        </authorList>
    </citation>
    <scope>NUCLEOTIDE SEQUENCE [LARGE SCALE GENOMIC DNA]</scope>
    <source>
        <strain evidence="11">LFW-283_2</strain>
    </source>
</reference>
<feature type="domain" description="GatD N-terminal" evidence="10">
    <location>
        <begin position="15"/>
        <end position="64"/>
    </location>
</feature>
<dbReference type="GO" id="GO:0006450">
    <property type="term" value="P:regulation of translational fidelity"/>
    <property type="evidence" value="ECO:0007669"/>
    <property type="project" value="InterPro"/>
</dbReference>
<evidence type="ECO:0000259" key="8">
    <source>
        <dbReference type="Pfam" id="PF00710"/>
    </source>
</evidence>
<dbReference type="PROSITE" id="PS00917">
    <property type="entry name" value="ASN_GLN_ASE_2"/>
    <property type="match status" value="1"/>
</dbReference>
<dbReference type="InterPro" id="IPR036152">
    <property type="entry name" value="Asp/glu_Ase-like_sf"/>
</dbReference>
<dbReference type="PIRSF" id="PIRSF001220">
    <property type="entry name" value="L-ASNase_gatD"/>
    <property type="match status" value="1"/>
</dbReference>
<organism evidence="11 12">
    <name type="scientific">Candidatus Bilamarchaeum dharawalense</name>
    <dbReference type="NCBI Taxonomy" id="2885759"/>
    <lineage>
        <taxon>Archaea</taxon>
        <taxon>Candidatus Micrarchaeota</taxon>
        <taxon>Candidatus Micrarchaeia</taxon>
        <taxon>Candidatus Anstonellales</taxon>
        <taxon>Candidatus Bilamarchaeaceae</taxon>
        <taxon>Candidatus Bilamarchaeum</taxon>
    </lineage>
</organism>
<dbReference type="PROSITE" id="PS51732">
    <property type="entry name" value="ASN_GLN_ASE_3"/>
    <property type="match status" value="1"/>
</dbReference>
<dbReference type="PANTHER" id="PTHR11707">
    <property type="entry name" value="L-ASPARAGINASE"/>
    <property type="match status" value="1"/>
</dbReference>
<dbReference type="Pfam" id="PF00710">
    <property type="entry name" value="Asparaginase"/>
    <property type="match status" value="1"/>
</dbReference>
<feature type="domain" description="Asparaginase/glutaminase C-terminal" evidence="9">
    <location>
        <begin position="297"/>
        <end position="418"/>
    </location>
</feature>
<evidence type="ECO:0000259" key="9">
    <source>
        <dbReference type="Pfam" id="PF17763"/>
    </source>
</evidence>
<dbReference type="InterPro" id="IPR037222">
    <property type="entry name" value="GatD_N_sf"/>
</dbReference>
<feature type="active site" evidence="5">
    <location>
        <position position="247"/>
    </location>
</feature>
<keyword evidence="3 5" id="KW-0067">ATP-binding</keyword>
<dbReference type="InterPro" id="IPR040919">
    <property type="entry name" value="Asparaginase_C"/>
</dbReference>
<feature type="active site" evidence="5 6">
    <location>
        <position position="169"/>
    </location>
</feature>
<feature type="active site" evidence="5">
    <location>
        <position position="170"/>
    </location>
</feature>
<dbReference type="GO" id="GO:0004067">
    <property type="term" value="F:asparaginase activity"/>
    <property type="evidence" value="ECO:0007669"/>
    <property type="project" value="UniProtKB-UniRule"/>
</dbReference>
<dbReference type="PANTHER" id="PTHR11707:SF28">
    <property type="entry name" value="60 KDA LYSOPHOSPHOLIPASE"/>
    <property type="match status" value="1"/>
</dbReference>
<protein>
    <recommendedName>
        <fullName evidence="5 7">Glutamyl-tRNA(Gln) amidotransferase subunit D</fullName>
        <shortName evidence="5">Glu-ADT subunit D</shortName>
        <ecNumber evidence="5 7">6.3.5.-</ecNumber>
    </recommendedName>
</protein>
<dbReference type="SUPFAM" id="SSF141300">
    <property type="entry name" value="GatD N-terminal domain-like"/>
    <property type="match status" value="1"/>
</dbReference>
<gene>
    <name evidence="5 11" type="primary">gatD</name>
    <name evidence="11" type="ORF">LFW2832_00865</name>
</gene>
<accession>A0A5E4LQN8</accession>
<dbReference type="Gene3D" id="2.30.30.520">
    <property type="match status" value="1"/>
</dbReference>
<dbReference type="InterPro" id="IPR027473">
    <property type="entry name" value="L-asparaginase_C"/>
</dbReference>
<name>A0A5E4LQN8_9ARCH</name>
<dbReference type="Gene3D" id="3.40.50.40">
    <property type="match status" value="1"/>
</dbReference>
<dbReference type="PIRSF" id="PIRSF500175">
    <property type="entry name" value="Glu_ADT_D"/>
    <property type="match status" value="1"/>
</dbReference>
<dbReference type="Pfam" id="PF18195">
    <property type="entry name" value="GatD_N"/>
    <property type="match status" value="1"/>
</dbReference>
<feature type="domain" description="L-asparaginase N-terminal" evidence="8">
    <location>
        <begin position="86"/>
        <end position="270"/>
    </location>
</feature>
<feature type="active site" evidence="5">
    <location>
        <position position="94"/>
    </location>
</feature>
<dbReference type="GO" id="GO:0005524">
    <property type="term" value="F:ATP binding"/>
    <property type="evidence" value="ECO:0007669"/>
    <property type="project" value="UniProtKB-KW"/>
</dbReference>
<sequence>MYSSKITKEINEKKISIGDRIRVRTVTGEFEGLLMPRPSSGDPNLIVLKLDSGYNTGLKPESIELVAKAELKKSNDGGDSESKEGIAILGCGGTIASKIEYKTGAVFPSISPKELRMIFPALKNWSIHSKQIFSLLSEDMNSHHWKLLADSVEAEIKDGSEGVVVMHGTDTMTYTSSVLGFMLQQLPVPVVFVGSQRSSDRPSSENEMNMLNSVFAASQDLGEVTVCMHASTNDDFCYLHRGNRVRKMHTSSRDAFRSIDSSPLFAVDYRTKKFDKLSDFMPRNNHGLIAKKSINDNVALIYSHPNMKPEFFRKLSDYDGVVLIGTGLGHVAANAFNDKSVNSVLKPIEELVQSGIPVVMSSQCISGRICMRVYTTGRLLMEAGVIGDGADWTPETAYTKLCWVLGQTKDMKEVKKLMMTNIAGEISTRSNLEGY</sequence>
<evidence type="ECO:0000313" key="12">
    <source>
        <dbReference type="Proteomes" id="UP000789941"/>
    </source>
</evidence>
<comment type="caution">
    <text evidence="11">The sequence shown here is derived from an EMBL/GenBank/DDBJ whole genome shotgun (WGS) entry which is preliminary data.</text>
</comment>
<comment type="subunit">
    <text evidence="5 7">Heterodimer of GatD and GatE.</text>
</comment>
<dbReference type="InterPro" id="IPR027474">
    <property type="entry name" value="L-asparaginase_N"/>
</dbReference>
<evidence type="ECO:0000259" key="10">
    <source>
        <dbReference type="Pfam" id="PF18195"/>
    </source>
</evidence>
<keyword evidence="1 5" id="KW-0436">Ligase</keyword>
<comment type="function">
    <text evidence="5 7">Allows the formation of correctly charged Gln-tRNA(Gln) through the transamidation of misacylated Glu-tRNA(Gln) in organisms which lack glutaminyl-tRNA synthetase. The reaction takes place in the presence of glutamine and ATP through an activated gamma-phospho-Glu-tRNA(Gln). The GatDE system is specific for glutamate and does not act on aspartate.</text>
</comment>
<dbReference type="InterPro" id="IPR037152">
    <property type="entry name" value="L-asparaginase_N_sf"/>
</dbReference>
<keyword evidence="2 5" id="KW-0547">Nucleotide-binding</keyword>
<comment type="similarity">
    <text evidence="5 7">Belongs to the asparaginase 1 family. GatD subfamily.</text>
</comment>
<keyword evidence="4 5" id="KW-0648">Protein biosynthesis</keyword>
<dbReference type="EMBL" id="CABMJJ010000009">
    <property type="protein sequence ID" value="VVC04304.1"/>
    <property type="molecule type" value="Genomic_DNA"/>
</dbReference>
<dbReference type="InterPro" id="IPR040918">
    <property type="entry name" value="GatD_N"/>
</dbReference>
<evidence type="ECO:0000256" key="6">
    <source>
        <dbReference type="PROSITE-ProRule" id="PRU10100"/>
    </source>
</evidence>
<dbReference type="GO" id="GO:0006520">
    <property type="term" value="P:amino acid metabolic process"/>
    <property type="evidence" value="ECO:0007669"/>
    <property type="project" value="InterPro"/>
</dbReference>
<dbReference type="SMART" id="SM00870">
    <property type="entry name" value="Asparaginase"/>
    <property type="match status" value="1"/>
</dbReference>
<comment type="catalytic activity">
    <reaction evidence="5 7">
        <text>L-glutamyl-tRNA(Gln) + L-glutamine + ATP + H2O = L-glutaminyl-tRNA(Gln) + L-glutamate + ADP + phosphate + H(+)</text>
        <dbReference type="Rhea" id="RHEA:17521"/>
        <dbReference type="Rhea" id="RHEA-COMP:9681"/>
        <dbReference type="Rhea" id="RHEA-COMP:9684"/>
        <dbReference type="ChEBI" id="CHEBI:15377"/>
        <dbReference type="ChEBI" id="CHEBI:15378"/>
        <dbReference type="ChEBI" id="CHEBI:29985"/>
        <dbReference type="ChEBI" id="CHEBI:30616"/>
        <dbReference type="ChEBI" id="CHEBI:43474"/>
        <dbReference type="ChEBI" id="CHEBI:58359"/>
        <dbReference type="ChEBI" id="CHEBI:78520"/>
        <dbReference type="ChEBI" id="CHEBI:78521"/>
        <dbReference type="ChEBI" id="CHEBI:456216"/>
    </reaction>
</comment>
<dbReference type="NCBIfam" id="TIGR00519">
    <property type="entry name" value="asnASE_I"/>
    <property type="match status" value="1"/>
</dbReference>
<evidence type="ECO:0000256" key="3">
    <source>
        <dbReference type="ARBA" id="ARBA00022840"/>
    </source>
</evidence>
<evidence type="ECO:0000256" key="7">
    <source>
        <dbReference type="RuleBase" id="RU004457"/>
    </source>
</evidence>
<dbReference type="Gene3D" id="3.40.50.1170">
    <property type="entry name" value="L-asparaginase, N-terminal domain"/>
    <property type="match status" value="1"/>
</dbReference>
<dbReference type="InterPro" id="IPR006034">
    <property type="entry name" value="Asparaginase/glutaminase-like"/>
</dbReference>
<dbReference type="PRINTS" id="PR00139">
    <property type="entry name" value="ASNGLNASE"/>
</dbReference>
<dbReference type="SUPFAM" id="SSF53774">
    <property type="entry name" value="Glutaminase/Asparaginase"/>
    <property type="match status" value="1"/>
</dbReference>
<evidence type="ECO:0000256" key="4">
    <source>
        <dbReference type="ARBA" id="ARBA00022917"/>
    </source>
</evidence>
<dbReference type="Proteomes" id="UP000789941">
    <property type="component" value="Unassembled WGS sequence"/>
</dbReference>
<dbReference type="Pfam" id="PF17763">
    <property type="entry name" value="Asparaginase_C"/>
    <property type="match status" value="1"/>
</dbReference>
<evidence type="ECO:0000256" key="5">
    <source>
        <dbReference type="HAMAP-Rule" id="MF_00586"/>
    </source>
</evidence>
<dbReference type="NCBIfam" id="NF003217">
    <property type="entry name" value="PRK04183.1"/>
    <property type="match status" value="1"/>
</dbReference>
<dbReference type="NCBIfam" id="TIGR02153">
    <property type="entry name" value="gatD_arch"/>
    <property type="match status" value="1"/>
</dbReference>
<dbReference type="InterPro" id="IPR011878">
    <property type="entry name" value="GatD"/>
</dbReference>